<dbReference type="Gene3D" id="2.40.33.20">
    <property type="entry name" value="PK beta-barrel domain-like"/>
    <property type="match status" value="1"/>
</dbReference>
<dbReference type="SUPFAM" id="SSF50800">
    <property type="entry name" value="PK beta-barrel domain-like"/>
    <property type="match status" value="1"/>
</dbReference>
<gene>
    <name evidence="2" type="ORF">GCM10009668_40730</name>
</gene>
<dbReference type="PANTHER" id="PTHR30212">
    <property type="entry name" value="PROTEIN YIIM"/>
    <property type="match status" value="1"/>
</dbReference>
<protein>
    <submittedName>
        <fullName evidence="2">MOSC domain-containing protein</fullName>
    </submittedName>
</protein>
<comment type="caution">
    <text evidence="2">The sequence shown here is derived from an EMBL/GenBank/DDBJ whole genome shotgun (WGS) entry which is preliminary data.</text>
</comment>
<reference evidence="3" key="1">
    <citation type="journal article" date="2019" name="Int. J. Syst. Evol. Microbiol.">
        <title>The Global Catalogue of Microorganisms (GCM) 10K type strain sequencing project: providing services to taxonomists for standard genome sequencing and annotation.</title>
        <authorList>
            <consortium name="The Broad Institute Genomics Platform"/>
            <consortium name="The Broad Institute Genome Sequencing Center for Infectious Disease"/>
            <person name="Wu L."/>
            <person name="Ma J."/>
        </authorList>
    </citation>
    <scope>NUCLEOTIDE SEQUENCE [LARGE SCALE GENOMIC DNA]</scope>
    <source>
        <strain evidence="3">JCM 13008</strain>
    </source>
</reference>
<evidence type="ECO:0000313" key="2">
    <source>
        <dbReference type="EMBL" id="GAA1114204.1"/>
    </source>
</evidence>
<evidence type="ECO:0000259" key="1">
    <source>
        <dbReference type="PROSITE" id="PS51340"/>
    </source>
</evidence>
<proteinExistence type="predicted"/>
<feature type="domain" description="MOSC" evidence="1">
    <location>
        <begin position="32"/>
        <end position="171"/>
    </location>
</feature>
<sequence>MTAHLAAVNTGAVRKVPWGGRGRGTRSAITKSPASGAVQVTRLGLVGDEQADLRHHGGPDRALYAFAVEDLRRWAGELGGELAPGDFGENLTTAGIDVNAALVGERWRIGTALVQVCWVRTPCFKFQARLGELGFETAGWLKRFTADARPGPYLRVLEEGVVQAGDEIVVVDRPEHDVSVSQMFRIVTTERERRHELLAIGHALPEFVRADILA</sequence>
<dbReference type="InterPro" id="IPR011037">
    <property type="entry name" value="Pyrv_Knase-like_insert_dom_sf"/>
</dbReference>
<evidence type="ECO:0000313" key="3">
    <source>
        <dbReference type="Proteomes" id="UP001501581"/>
    </source>
</evidence>
<organism evidence="2 3">
    <name type="scientific">Nocardioides dubius</name>
    <dbReference type="NCBI Taxonomy" id="317019"/>
    <lineage>
        <taxon>Bacteria</taxon>
        <taxon>Bacillati</taxon>
        <taxon>Actinomycetota</taxon>
        <taxon>Actinomycetes</taxon>
        <taxon>Propionibacteriales</taxon>
        <taxon>Nocardioidaceae</taxon>
        <taxon>Nocardioides</taxon>
    </lineage>
</organism>
<keyword evidence="3" id="KW-1185">Reference proteome</keyword>
<dbReference type="RefSeq" id="WP_343996762.1">
    <property type="nucleotide sequence ID" value="NZ_BAAALG010000017.1"/>
</dbReference>
<dbReference type="InterPro" id="IPR052353">
    <property type="entry name" value="Benzoxazolinone_Detox_Enz"/>
</dbReference>
<accession>A0ABN1U2T4</accession>
<dbReference type="PANTHER" id="PTHR30212:SF2">
    <property type="entry name" value="PROTEIN YIIM"/>
    <property type="match status" value="1"/>
</dbReference>
<name>A0ABN1U2T4_9ACTN</name>
<dbReference type="Proteomes" id="UP001501581">
    <property type="component" value="Unassembled WGS sequence"/>
</dbReference>
<dbReference type="Pfam" id="PF03473">
    <property type="entry name" value="MOSC"/>
    <property type="match status" value="1"/>
</dbReference>
<dbReference type="EMBL" id="BAAALG010000017">
    <property type="protein sequence ID" value="GAA1114204.1"/>
    <property type="molecule type" value="Genomic_DNA"/>
</dbReference>
<dbReference type="PROSITE" id="PS51340">
    <property type="entry name" value="MOSC"/>
    <property type="match status" value="1"/>
</dbReference>
<dbReference type="InterPro" id="IPR005302">
    <property type="entry name" value="MoCF_Sase_C"/>
</dbReference>